<evidence type="ECO:0000313" key="3">
    <source>
        <dbReference type="Proteomes" id="UP000684084"/>
    </source>
</evidence>
<dbReference type="VEuPathDB" id="FungiDB:RhiirFUN_013704"/>
<dbReference type="EMBL" id="CAGKOT010000085">
    <property type="protein sequence ID" value="CAB5393912.1"/>
    <property type="molecule type" value="Genomic_DNA"/>
</dbReference>
<feature type="compositionally biased region" description="Low complexity" evidence="1">
    <location>
        <begin position="442"/>
        <end position="458"/>
    </location>
</feature>
<sequence length="503" mass="56231">MPHFKFFKKKNTHNTLGRMNNNNNTTTAATNTTTTSHDGINAGGLPTNIDVRSVGKNDGKEKKNWKNILLRLHQTILSDTTICCSIRKNQRKRNKNINSQDVNNVCMDDEIKMDHVNDDDKENNLNNENNNLVKEIIINDNNIDDNIIEEDSRDLDIESSSKSINIDQIQSIKQDNSENLVKKPSSRFISISNTKNIDSLNISRDDEFDLYDKSKMTLIEKCATIPRRSSETEVLIKKGRFTIIREANNNNYSISRSGESNKSLPSSYSSCSSSCSSLPVSLFESPDFFKGSAKIRKNTDHLLLTSFHSNSPLSSNSPYFSNSQMCSSPLSSSFTFHSENNNKNPRRASDSVAHHYKISSQHDNISNHKQLSIIPLQRSHIIHQHSPTSSPHTSPNTTPTSTLVSPLSKSFSSISTIIKPNNTQSNTHSNQSNRDSNSYPDTPHSTTSTISTTTSIVSTPSGRIFELEGSYFPNNSVSPSSSGSNNNNLSSKRRRKFIIETFE</sequence>
<feature type="region of interest" description="Disordered" evidence="1">
    <location>
        <begin position="331"/>
        <end position="351"/>
    </location>
</feature>
<feature type="compositionally biased region" description="Low complexity" evidence="1">
    <location>
        <begin position="386"/>
        <end position="406"/>
    </location>
</feature>
<protein>
    <submittedName>
        <fullName evidence="2">Uncharacterized protein</fullName>
    </submittedName>
</protein>
<dbReference type="VEuPathDB" id="FungiDB:RhiirA1_534725"/>
<feature type="compositionally biased region" description="Low complexity" evidence="1">
    <location>
        <begin position="20"/>
        <end position="35"/>
    </location>
</feature>
<comment type="caution">
    <text evidence="2">The sequence shown here is derived from an EMBL/GenBank/DDBJ whole genome shotgun (WGS) entry which is preliminary data.</text>
</comment>
<feature type="compositionally biased region" description="Low complexity" evidence="1">
    <location>
        <begin position="418"/>
        <end position="433"/>
    </location>
</feature>
<reference evidence="2" key="1">
    <citation type="submission" date="2020-05" db="EMBL/GenBank/DDBJ databases">
        <authorList>
            <person name="Rincon C."/>
            <person name="Sanders R I."/>
            <person name="Robbins C."/>
            <person name="Chaturvedi A."/>
        </authorList>
    </citation>
    <scope>NUCLEOTIDE SEQUENCE</scope>
    <source>
        <strain evidence="2">CHB12</strain>
    </source>
</reference>
<proteinExistence type="predicted"/>
<name>A0A2I1F4V5_9GLOM</name>
<dbReference type="Proteomes" id="UP000684084">
    <property type="component" value="Unassembled WGS sequence"/>
</dbReference>
<evidence type="ECO:0000313" key="2">
    <source>
        <dbReference type="EMBL" id="CAB5393912.1"/>
    </source>
</evidence>
<organism evidence="2 3">
    <name type="scientific">Rhizophagus irregularis</name>
    <dbReference type="NCBI Taxonomy" id="588596"/>
    <lineage>
        <taxon>Eukaryota</taxon>
        <taxon>Fungi</taxon>
        <taxon>Fungi incertae sedis</taxon>
        <taxon>Mucoromycota</taxon>
        <taxon>Glomeromycotina</taxon>
        <taxon>Glomeromycetes</taxon>
        <taxon>Glomerales</taxon>
        <taxon>Glomeraceae</taxon>
        <taxon>Rhizophagus</taxon>
    </lineage>
</organism>
<feature type="region of interest" description="Disordered" evidence="1">
    <location>
        <begin position="9"/>
        <end position="38"/>
    </location>
</feature>
<dbReference type="VEuPathDB" id="FungiDB:FUN_015704"/>
<feature type="region of interest" description="Disordered" evidence="1">
    <location>
        <begin position="383"/>
        <end position="406"/>
    </location>
</feature>
<accession>A0A2I1F4V5</accession>
<dbReference type="OrthoDB" id="2434068at2759"/>
<dbReference type="AlphaFoldDB" id="A0A2I1F4V5"/>
<feature type="region of interest" description="Disordered" evidence="1">
    <location>
        <begin position="418"/>
        <end position="458"/>
    </location>
</feature>
<evidence type="ECO:0000256" key="1">
    <source>
        <dbReference type="SAM" id="MobiDB-lite"/>
    </source>
</evidence>
<gene>
    <name evidence="2" type="ORF">CHRIB12_LOCUS23077</name>
</gene>